<dbReference type="RefSeq" id="WP_058262971.1">
    <property type="nucleotide sequence ID" value="NZ_CP051181.1"/>
</dbReference>
<evidence type="ECO:0008006" key="4">
    <source>
        <dbReference type="Google" id="ProtNLM"/>
    </source>
</evidence>
<dbReference type="AlphaFoldDB" id="A0A0P1FDD7"/>
<organism evidence="2 3">
    <name type="scientific">Thalassovita gelatinovora</name>
    <name type="common">Thalassobius gelatinovorus</name>
    <dbReference type="NCBI Taxonomy" id="53501"/>
    <lineage>
        <taxon>Bacteria</taxon>
        <taxon>Pseudomonadati</taxon>
        <taxon>Pseudomonadota</taxon>
        <taxon>Alphaproteobacteria</taxon>
        <taxon>Rhodobacterales</taxon>
        <taxon>Roseobacteraceae</taxon>
        <taxon>Thalassovita</taxon>
    </lineage>
</organism>
<evidence type="ECO:0000313" key="3">
    <source>
        <dbReference type="Proteomes" id="UP000051587"/>
    </source>
</evidence>
<protein>
    <recommendedName>
        <fullName evidence="4">Oxidoreductase molybdopterin binding domain protein</fullName>
    </recommendedName>
</protein>
<evidence type="ECO:0000256" key="1">
    <source>
        <dbReference type="SAM" id="SignalP"/>
    </source>
</evidence>
<feature type="chain" id="PRO_5006062503" description="Oxidoreductase molybdopterin binding domain protein" evidence="1">
    <location>
        <begin position="27"/>
        <end position="167"/>
    </location>
</feature>
<reference evidence="2 3" key="1">
    <citation type="submission" date="2015-09" db="EMBL/GenBank/DDBJ databases">
        <authorList>
            <consortium name="Swine Surveillance"/>
        </authorList>
    </citation>
    <scope>NUCLEOTIDE SEQUENCE [LARGE SCALE GENOMIC DNA]</scope>
    <source>
        <strain evidence="2 3">CECT 4357</strain>
    </source>
</reference>
<dbReference type="STRING" id="53501.SAMN04488043_108191"/>
<proteinExistence type="predicted"/>
<evidence type="ECO:0000313" key="2">
    <source>
        <dbReference type="EMBL" id="CUH66112.1"/>
    </source>
</evidence>
<dbReference type="InterPro" id="IPR036374">
    <property type="entry name" value="OxRdtase_Mopterin-bd_sf"/>
</dbReference>
<accession>A0A0P1FDD7</accession>
<gene>
    <name evidence="2" type="ORF">TG4357_02241</name>
</gene>
<keyword evidence="1" id="KW-0732">Signal</keyword>
<dbReference type="EMBL" id="CYSA01000019">
    <property type="protein sequence ID" value="CUH66112.1"/>
    <property type="molecule type" value="Genomic_DNA"/>
</dbReference>
<sequence>MWKSLRRLLVTLLVASAAASGTPAMASEDGTYRIRLTGALARGQTGSISVKELEKLGLQEAEAYNPLEHRSEVYTGVLLQDLVTVLGTNAVQSLTTTAIDHYEIHFEKREWNKFRIMLATRVNGDYIGFEEKGPVRIVFPDFDPNQLEYQEMLPKWMWMITKIEFNK</sequence>
<dbReference type="Proteomes" id="UP000051587">
    <property type="component" value="Unassembled WGS sequence"/>
</dbReference>
<dbReference type="OrthoDB" id="9798763at2"/>
<keyword evidence="3" id="KW-1185">Reference proteome</keyword>
<dbReference type="SUPFAM" id="SSF56524">
    <property type="entry name" value="Oxidoreductase molybdopterin-binding domain"/>
    <property type="match status" value="1"/>
</dbReference>
<name>A0A0P1FDD7_THAGE</name>
<feature type="signal peptide" evidence="1">
    <location>
        <begin position="1"/>
        <end position="26"/>
    </location>
</feature>